<protein>
    <recommendedName>
        <fullName evidence="1">DUF4037 domain-containing protein</fullName>
    </recommendedName>
</protein>
<evidence type="ECO:0000313" key="2">
    <source>
        <dbReference type="EMBL" id="GIJ20033.1"/>
    </source>
</evidence>
<gene>
    <name evidence="2" type="ORF">Vlu01_06570</name>
</gene>
<evidence type="ECO:0000259" key="1">
    <source>
        <dbReference type="Pfam" id="PF13228"/>
    </source>
</evidence>
<comment type="caution">
    <text evidence="2">The sequence shown here is derived from an EMBL/GenBank/DDBJ whole genome shotgun (WGS) entry which is preliminary data.</text>
</comment>
<keyword evidence="3" id="KW-1185">Reference proteome</keyword>
<dbReference type="Pfam" id="PF13228">
    <property type="entry name" value="DUF4037"/>
    <property type="match status" value="1"/>
</dbReference>
<organism evidence="2 3">
    <name type="scientific">Micromonospora lutea</name>
    <dbReference type="NCBI Taxonomy" id="419825"/>
    <lineage>
        <taxon>Bacteria</taxon>
        <taxon>Bacillati</taxon>
        <taxon>Actinomycetota</taxon>
        <taxon>Actinomycetes</taxon>
        <taxon>Micromonosporales</taxon>
        <taxon>Micromonosporaceae</taxon>
        <taxon>Micromonospora</taxon>
    </lineage>
</organism>
<accession>A0ABQ4IQ53</accession>
<dbReference type="EMBL" id="BOPB01000002">
    <property type="protein sequence ID" value="GIJ20033.1"/>
    <property type="molecule type" value="Genomic_DNA"/>
</dbReference>
<dbReference type="InterPro" id="IPR025117">
    <property type="entry name" value="DUF4037"/>
</dbReference>
<feature type="domain" description="DUF4037" evidence="1">
    <location>
        <begin position="144"/>
        <end position="242"/>
    </location>
</feature>
<dbReference type="RefSeq" id="WP_203993008.1">
    <property type="nucleotide sequence ID" value="NZ_BOPB01000002.1"/>
</dbReference>
<evidence type="ECO:0000313" key="3">
    <source>
        <dbReference type="Proteomes" id="UP000643165"/>
    </source>
</evidence>
<dbReference type="Proteomes" id="UP000643165">
    <property type="component" value="Unassembled WGS sequence"/>
</dbReference>
<proteinExistence type="predicted"/>
<reference evidence="2 3" key="1">
    <citation type="submission" date="2021-01" db="EMBL/GenBank/DDBJ databases">
        <title>Whole genome shotgun sequence of Verrucosispora lutea NBRC 106530.</title>
        <authorList>
            <person name="Komaki H."/>
            <person name="Tamura T."/>
        </authorList>
    </citation>
    <scope>NUCLEOTIDE SEQUENCE [LARGE SCALE GENOMIC DNA]</scope>
    <source>
        <strain evidence="2 3">NBRC 106530</strain>
    </source>
</reference>
<name>A0ABQ4IQ53_9ACTN</name>
<sequence>MPTFVPGLSLAASTYREAVRPILDAAFPDLAHSAALLGPGSEVLGFDTARSTDHDWGPRLLLFLHPADARRHARQVSRVLAERMPASVRGWSTNFSSPEPGRSRTLQPVGDAPVEHRVDLHDLDTWLVDRIGVDPRDGMRARDWLAIPTQLLLEVTEGAVFHDGLGQLEPVRTALAWYPDDVWRYLLACQWRRIAQEEAFPGRCAESGDDLGARLVAGRLVRDLMRLAMLIERRYPPYNKWLGTAFARLRCAPALQPLLAEALAATDWPHREDALCAAYEHLARAHNDLGLGEPVAPTVRPFHDRPFRVLAADRFVEATRRTITDPQVLALPPYIGAVDQFVDSTEVLSTADPARAVTATLHEV</sequence>